<dbReference type="PANTHER" id="PTHR22966:SF61">
    <property type="entry name" value="2-AMINOETHANETHIOL DIOXYGENASE"/>
    <property type="match status" value="1"/>
</dbReference>
<dbReference type="SUPFAM" id="SSF51182">
    <property type="entry name" value="RmlC-like cupins"/>
    <property type="match status" value="1"/>
</dbReference>
<dbReference type="InterPro" id="IPR012864">
    <property type="entry name" value="PCO/ADO"/>
</dbReference>
<evidence type="ECO:0000256" key="2">
    <source>
        <dbReference type="ARBA" id="ARBA00023002"/>
    </source>
</evidence>
<dbReference type="Proteomes" id="UP001516023">
    <property type="component" value="Unassembled WGS sequence"/>
</dbReference>
<dbReference type="Gene3D" id="2.60.120.10">
    <property type="entry name" value="Jelly Rolls"/>
    <property type="match status" value="1"/>
</dbReference>
<dbReference type="GO" id="GO:0046872">
    <property type="term" value="F:metal ion binding"/>
    <property type="evidence" value="ECO:0007669"/>
    <property type="project" value="UniProtKB-KW"/>
</dbReference>
<sequence length="450" mass="49405">MVNDGGLRAVLETSDIVSRDLLALGRSRNNKRHHRDREVQDLTERTADVLDVKDSSILSGTKRLPSRSLSELSLDSISGSLNKMNLSLNSPQELRQAVAPLVEKMKSVDAAALLSLNPSTEARGATLDSTKGLTVPPIHDRISPSYADDGSNIVRYLHVKEVPNRYSAGIFVFPPNAEIPLHDHPGMVVISRVLYGELRVQSYDVLPVANGEDAKSTMLQDKEAEDPSSVVATDESKKERQIEAVSRRSVFRSSMEVLKSMVSRRSNHEPEETQLETDSDSSARDQHAEASVLQAKENLAPMGVEKYHDTRMDEPISILSAPHVTCLYPNEGNCHAFVAGPHGAAVLDILFPPYDGEDGRDCTFYEATELGGSSVMTDGESPSQLRDSDGQNDQRAKEFRLTPINQPEDFYCLSGVYGRFTTCDESSDQKEESDTGSYAYGMETSSCSMS</sequence>
<organism evidence="5 6">
    <name type="scientific">Cyclotella cryptica</name>
    <dbReference type="NCBI Taxonomy" id="29204"/>
    <lineage>
        <taxon>Eukaryota</taxon>
        <taxon>Sar</taxon>
        <taxon>Stramenopiles</taxon>
        <taxon>Ochrophyta</taxon>
        <taxon>Bacillariophyta</taxon>
        <taxon>Coscinodiscophyceae</taxon>
        <taxon>Thalassiosirophycidae</taxon>
        <taxon>Stephanodiscales</taxon>
        <taxon>Stephanodiscaceae</taxon>
        <taxon>Cyclotella</taxon>
    </lineage>
</organism>
<name>A0ABD3QEV7_9STRA</name>
<keyword evidence="3" id="KW-0408">Iron</keyword>
<evidence type="ECO:0000313" key="6">
    <source>
        <dbReference type="Proteomes" id="UP001516023"/>
    </source>
</evidence>
<evidence type="ECO:0008006" key="7">
    <source>
        <dbReference type="Google" id="ProtNLM"/>
    </source>
</evidence>
<dbReference type="PANTHER" id="PTHR22966">
    <property type="entry name" value="2-AMINOETHANETHIOL DIOXYGENASE"/>
    <property type="match status" value="1"/>
</dbReference>
<evidence type="ECO:0000256" key="1">
    <source>
        <dbReference type="ARBA" id="ARBA00022723"/>
    </source>
</evidence>
<proteinExistence type="predicted"/>
<evidence type="ECO:0000313" key="5">
    <source>
        <dbReference type="EMBL" id="KAL3798418.1"/>
    </source>
</evidence>
<evidence type="ECO:0000256" key="3">
    <source>
        <dbReference type="ARBA" id="ARBA00023004"/>
    </source>
</evidence>
<keyword evidence="6" id="KW-1185">Reference proteome</keyword>
<protein>
    <recommendedName>
        <fullName evidence="7">Cysteine dioxygenase</fullName>
    </recommendedName>
</protein>
<dbReference type="InterPro" id="IPR014710">
    <property type="entry name" value="RmlC-like_jellyroll"/>
</dbReference>
<feature type="region of interest" description="Disordered" evidence="4">
    <location>
        <begin position="424"/>
        <end position="450"/>
    </location>
</feature>
<reference evidence="5 6" key="1">
    <citation type="journal article" date="2020" name="G3 (Bethesda)">
        <title>Improved Reference Genome for Cyclotella cryptica CCMP332, a Model for Cell Wall Morphogenesis, Salinity Adaptation, and Lipid Production in Diatoms (Bacillariophyta).</title>
        <authorList>
            <person name="Roberts W.R."/>
            <person name="Downey K.M."/>
            <person name="Ruck E.C."/>
            <person name="Traller J.C."/>
            <person name="Alverson A.J."/>
        </authorList>
    </citation>
    <scope>NUCLEOTIDE SEQUENCE [LARGE SCALE GENOMIC DNA]</scope>
    <source>
        <strain evidence="5 6">CCMP332</strain>
    </source>
</reference>
<keyword evidence="2" id="KW-0560">Oxidoreductase</keyword>
<dbReference type="InterPro" id="IPR011051">
    <property type="entry name" value="RmlC_Cupin_sf"/>
</dbReference>
<keyword evidence="1" id="KW-0479">Metal-binding</keyword>
<feature type="region of interest" description="Disordered" evidence="4">
    <location>
        <begin position="217"/>
        <end position="238"/>
    </location>
</feature>
<dbReference type="EMBL" id="JABMIG020000046">
    <property type="protein sequence ID" value="KAL3798418.1"/>
    <property type="molecule type" value="Genomic_DNA"/>
</dbReference>
<dbReference type="CDD" id="cd20289">
    <property type="entry name" value="cupin_ADO"/>
    <property type="match status" value="1"/>
</dbReference>
<dbReference type="Pfam" id="PF07847">
    <property type="entry name" value="PCO_ADO"/>
    <property type="match status" value="2"/>
</dbReference>
<accession>A0ABD3QEV7</accession>
<feature type="compositionally biased region" description="Polar residues" evidence="4">
    <location>
        <begin position="374"/>
        <end position="385"/>
    </location>
</feature>
<comment type="caution">
    <text evidence="5">The sequence shown here is derived from an EMBL/GenBank/DDBJ whole genome shotgun (WGS) entry which is preliminary data.</text>
</comment>
<feature type="region of interest" description="Disordered" evidence="4">
    <location>
        <begin position="261"/>
        <end position="299"/>
    </location>
</feature>
<dbReference type="AlphaFoldDB" id="A0ABD3QEV7"/>
<gene>
    <name evidence="5" type="ORF">HJC23_005071</name>
</gene>
<feature type="region of interest" description="Disordered" evidence="4">
    <location>
        <begin position="371"/>
        <end position="393"/>
    </location>
</feature>
<dbReference type="GO" id="GO:0016491">
    <property type="term" value="F:oxidoreductase activity"/>
    <property type="evidence" value="ECO:0007669"/>
    <property type="project" value="UniProtKB-KW"/>
</dbReference>
<evidence type="ECO:0000256" key="4">
    <source>
        <dbReference type="SAM" id="MobiDB-lite"/>
    </source>
</evidence>